<dbReference type="OrthoDB" id="9778998at2"/>
<feature type="compositionally biased region" description="Low complexity" evidence="1">
    <location>
        <begin position="9"/>
        <end position="21"/>
    </location>
</feature>
<feature type="region of interest" description="Disordered" evidence="1">
    <location>
        <begin position="1"/>
        <end position="28"/>
    </location>
</feature>
<keyword evidence="4" id="KW-1185">Reference proteome</keyword>
<keyword evidence="2" id="KW-0472">Membrane</keyword>
<keyword evidence="2" id="KW-1133">Transmembrane helix</keyword>
<dbReference type="AlphaFoldDB" id="A0A2S6IFE5"/>
<evidence type="ECO:0000256" key="2">
    <source>
        <dbReference type="SAM" id="Phobius"/>
    </source>
</evidence>
<feature type="compositionally biased region" description="Gly residues" evidence="1">
    <location>
        <begin position="127"/>
        <end position="137"/>
    </location>
</feature>
<evidence type="ECO:0000256" key="1">
    <source>
        <dbReference type="SAM" id="MobiDB-lite"/>
    </source>
</evidence>
<feature type="transmembrane region" description="Helical" evidence="2">
    <location>
        <begin position="31"/>
        <end position="48"/>
    </location>
</feature>
<dbReference type="Proteomes" id="UP000239485">
    <property type="component" value="Unassembled WGS sequence"/>
</dbReference>
<evidence type="ECO:0000313" key="3">
    <source>
        <dbReference type="EMBL" id="PPK92942.1"/>
    </source>
</evidence>
<gene>
    <name evidence="3" type="ORF">CLV92_112121</name>
</gene>
<dbReference type="RefSeq" id="WP_104434332.1">
    <property type="nucleotide sequence ID" value="NZ_PTJD01000012.1"/>
</dbReference>
<evidence type="ECO:0000313" key="4">
    <source>
        <dbReference type="Proteomes" id="UP000239485"/>
    </source>
</evidence>
<dbReference type="Pfam" id="PF09826">
    <property type="entry name" value="Beta_propel"/>
    <property type="match status" value="1"/>
</dbReference>
<sequence length="710" mass="72688">MDGAASPDSTSGATAAEGTARPRSRRRGRRIAAVTALAVAGILVPLTGQDEDARAASLVPFEDCAALDGWFTDMALSRVGPYGLEHGGERGWFDAVLSGPESGPMPASGGAFASGRAAATAEDSAAGGTGGAVGPGATGTNVQEEGVDEPDLVKVVGDLVLTVTGDRFHVLRVSGGDLQPLGALDLPGGGGYELLVAGQRAVVVGSGFDHGGMPIPVEGDGGIGGTSAAALPGAPGASTTRITVVDFSRPAQPRLVRTDEVEGGYVSARASGGAVRLVLGSTPALPFTYPQMRELPPEDPSSPDPELSHPRVVEPSPADLEAAEAANRAVVEGMQGADWLPHRVVRDDSGRIVERTPAVGCRDVAHPSAPAGLGTTYVLTLDATAPDVPTRDSTAVAAETGTVYASPDRLYVATSRWQGDGSSTELHSFDTSDPDGTTYRASGAVKGSILGQWALDEHDGLMRVATTVGGGGGWGIGGARLAGQPSESFVTVLAEEGDELVPRGSVGGLGPDESIRSVRWFDDLALVVTFRQTDPLYAVDLSDPASPRVAGELKVNGYSGYLHPLGDGLVLGVGMDGTADGTLTTAQVSTFDVRDPAKLGRVDAEALPGGWTDVEGDSRAFSYLPAQRLALVPVSGESGSHLVAVRVAESGELSVAGDFAQGVETWLVRAAPVPDGVVTVSETYTEKGSERFLTLLELPGLTPRDEVRLD</sequence>
<keyword evidence="2" id="KW-0812">Transmembrane</keyword>
<dbReference type="InterPro" id="IPR019198">
    <property type="entry name" value="Beta_propeller_containing"/>
</dbReference>
<organism evidence="3 4">
    <name type="scientific">Kineococcus xinjiangensis</name>
    <dbReference type="NCBI Taxonomy" id="512762"/>
    <lineage>
        <taxon>Bacteria</taxon>
        <taxon>Bacillati</taxon>
        <taxon>Actinomycetota</taxon>
        <taxon>Actinomycetes</taxon>
        <taxon>Kineosporiales</taxon>
        <taxon>Kineosporiaceae</taxon>
        <taxon>Kineococcus</taxon>
    </lineage>
</organism>
<comment type="caution">
    <text evidence="3">The sequence shown here is derived from an EMBL/GenBank/DDBJ whole genome shotgun (WGS) entry which is preliminary data.</text>
</comment>
<feature type="region of interest" description="Disordered" evidence="1">
    <location>
        <begin position="289"/>
        <end position="313"/>
    </location>
</feature>
<dbReference type="EMBL" id="PTJD01000012">
    <property type="protein sequence ID" value="PPK92942.1"/>
    <property type="molecule type" value="Genomic_DNA"/>
</dbReference>
<accession>A0A2S6IFE5</accession>
<feature type="region of interest" description="Disordered" evidence="1">
    <location>
        <begin position="123"/>
        <end position="145"/>
    </location>
</feature>
<name>A0A2S6IFE5_9ACTN</name>
<reference evidence="3 4" key="1">
    <citation type="submission" date="2018-02" db="EMBL/GenBank/DDBJ databases">
        <title>Genomic Encyclopedia of Archaeal and Bacterial Type Strains, Phase II (KMG-II): from individual species to whole genera.</title>
        <authorList>
            <person name="Goeker M."/>
        </authorList>
    </citation>
    <scope>NUCLEOTIDE SEQUENCE [LARGE SCALE GENOMIC DNA]</scope>
    <source>
        <strain evidence="3 4">DSM 22857</strain>
    </source>
</reference>
<proteinExistence type="predicted"/>
<protein>
    <submittedName>
        <fullName evidence="3">Beta propeller domain-containing protein</fullName>
    </submittedName>
</protein>